<dbReference type="EMBL" id="BKCJ011827847">
    <property type="protein sequence ID" value="GFD56295.1"/>
    <property type="molecule type" value="Genomic_DNA"/>
</dbReference>
<evidence type="ECO:0000313" key="1">
    <source>
        <dbReference type="EMBL" id="GFD56295.1"/>
    </source>
</evidence>
<comment type="caution">
    <text evidence="1">The sequence shown here is derived from an EMBL/GenBank/DDBJ whole genome shotgun (WGS) entry which is preliminary data.</text>
</comment>
<gene>
    <name evidence="1" type="ORF">Tci_928264</name>
</gene>
<accession>A0A699X8W3</accession>
<feature type="non-terminal residue" evidence="1">
    <location>
        <position position="1"/>
    </location>
</feature>
<reference evidence="1" key="1">
    <citation type="journal article" date="2019" name="Sci. Rep.">
        <title>Draft genome of Tanacetum cinerariifolium, the natural source of mosquito coil.</title>
        <authorList>
            <person name="Yamashiro T."/>
            <person name="Shiraishi A."/>
            <person name="Satake H."/>
            <person name="Nakayama K."/>
        </authorList>
    </citation>
    <scope>NUCLEOTIDE SEQUENCE</scope>
</reference>
<proteinExistence type="predicted"/>
<sequence length="74" mass="8181">QHLVLFKVKHPQALFGRRQIEVNYREALLVVGEAASLLEIQIASEGFLKYLKAQALLLGPEAGIEVVGRALEAR</sequence>
<protein>
    <submittedName>
        <fullName evidence="1">Uncharacterized protein</fullName>
    </submittedName>
</protein>
<name>A0A699X8W3_TANCI</name>
<organism evidence="1">
    <name type="scientific">Tanacetum cinerariifolium</name>
    <name type="common">Dalmatian daisy</name>
    <name type="synonym">Chrysanthemum cinerariifolium</name>
    <dbReference type="NCBI Taxonomy" id="118510"/>
    <lineage>
        <taxon>Eukaryota</taxon>
        <taxon>Viridiplantae</taxon>
        <taxon>Streptophyta</taxon>
        <taxon>Embryophyta</taxon>
        <taxon>Tracheophyta</taxon>
        <taxon>Spermatophyta</taxon>
        <taxon>Magnoliopsida</taxon>
        <taxon>eudicotyledons</taxon>
        <taxon>Gunneridae</taxon>
        <taxon>Pentapetalae</taxon>
        <taxon>asterids</taxon>
        <taxon>campanulids</taxon>
        <taxon>Asterales</taxon>
        <taxon>Asteraceae</taxon>
        <taxon>Asteroideae</taxon>
        <taxon>Anthemideae</taxon>
        <taxon>Anthemidinae</taxon>
        <taxon>Tanacetum</taxon>
    </lineage>
</organism>
<dbReference type="AlphaFoldDB" id="A0A699X8W3"/>